<evidence type="ECO:0000313" key="2">
    <source>
        <dbReference type="Proteomes" id="UP001642540"/>
    </source>
</evidence>
<dbReference type="Proteomes" id="UP001642540">
    <property type="component" value="Unassembled WGS sequence"/>
</dbReference>
<comment type="caution">
    <text evidence="1">The sequence shown here is derived from an EMBL/GenBank/DDBJ whole genome shotgun (WGS) entry which is preliminary data.</text>
</comment>
<organism evidence="1 2">
    <name type="scientific">Orchesella dallaii</name>
    <dbReference type="NCBI Taxonomy" id="48710"/>
    <lineage>
        <taxon>Eukaryota</taxon>
        <taxon>Metazoa</taxon>
        <taxon>Ecdysozoa</taxon>
        <taxon>Arthropoda</taxon>
        <taxon>Hexapoda</taxon>
        <taxon>Collembola</taxon>
        <taxon>Entomobryomorpha</taxon>
        <taxon>Entomobryoidea</taxon>
        <taxon>Orchesellidae</taxon>
        <taxon>Orchesellinae</taxon>
        <taxon>Orchesella</taxon>
    </lineage>
</organism>
<reference evidence="1 2" key="1">
    <citation type="submission" date="2024-08" db="EMBL/GenBank/DDBJ databases">
        <authorList>
            <person name="Cucini C."/>
            <person name="Frati F."/>
        </authorList>
    </citation>
    <scope>NUCLEOTIDE SEQUENCE [LARGE SCALE GENOMIC DNA]</scope>
</reference>
<sequence>MSVVAIIRAYKWLELGILKLLSDFIPNALIYYGDNWLGVIFHLPGEPSKKISEKEEKQILAKCGYNSVFHFKINHLSVFPRVVNTLMLAWGEGYVDEDWEAVNGQEETTELGYRIYDKNIKLVSRTFES</sequence>
<keyword evidence="2" id="KW-1185">Reference proteome</keyword>
<name>A0ABP1RI68_9HEXA</name>
<gene>
    <name evidence="1" type="ORF">ODALV1_LOCUS22460</name>
</gene>
<protein>
    <submittedName>
        <fullName evidence="1">Uncharacterized protein</fullName>
    </submittedName>
</protein>
<evidence type="ECO:0000313" key="1">
    <source>
        <dbReference type="EMBL" id="CAL8128689.1"/>
    </source>
</evidence>
<proteinExistence type="predicted"/>
<dbReference type="EMBL" id="CAXLJM020000075">
    <property type="protein sequence ID" value="CAL8128689.1"/>
    <property type="molecule type" value="Genomic_DNA"/>
</dbReference>
<accession>A0ABP1RI68</accession>